<evidence type="ECO:0000313" key="2">
    <source>
        <dbReference type="Proteomes" id="UP001370348"/>
    </source>
</evidence>
<dbReference type="InterPro" id="IPR015943">
    <property type="entry name" value="WD40/YVTN_repeat-like_dom_sf"/>
</dbReference>
<dbReference type="EMBL" id="CP089984">
    <property type="protein sequence ID" value="WXB13964.1"/>
    <property type="molecule type" value="Genomic_DNA"/>
</dbReference>
<organism evidence="1 2">
    <name type="scientific">Pendulispora albinea</name>
    <dbReference type="NCBI Taxonomy" id="2741071"/>
    <lineage>
        <taxon>Bacteria</taxon>
        <taxon>Pseudomonadati</taxon>
        <taxon>Myxococcota</taxon>
        <taxon>Myxococcia</taxon>
        <taxon>Myxococcales</taxon>
        <taxon>Sorangiineae</taxon>
        <taxon>Pendulisporaceae</taxon>
        <taxon>Pendulispora</taxon>
    </lineage>
</organism>
<gene>
    <name evidence="1" type="ORF">LZC94_39815</name>
</gene>
<accession>A0ABZ2LWH0</accession>
<keyword evidence="2" id="KW-1185">Reference proteome</keyword>
<sequence>MEGPAHTKPVPVVVRSRQHLIAQGASFIPKGAVAPTALPIAADGVTYSMAQEAAWLDADHFAVGRWDGSLSIFAFNPSSTAGPLISTAVSSPSMEGVQMIVWLAGGVFASSNDERSIALWKSPSGTWKDLEQLALLEYDPKLGVANSADSFALGSWLYLVVGHANGYVSIWSGDPTRCNLSLLTTVDVRAEHPVNPWNLHNVRGVAWLRSTGAEGAVVTGSEDGNLCVVRVPDGKILSTTVYNPAAQRGINSIAAYPPALLVANCSVGSDDKNLWYYEIDLGSWAIHLRDSVNLRVNPAAPQVFNFCTVWGRYRDDLCFFSSTEEGALWMGTIENSKLSLLGYQEVTSSLGSALAFNVSGQLVMVSYNLYEFVTQSDTKPVPPTANPERLVRDV</sequence>
<dbReference type="Proteomes" id="UP001370348">
    <property type="component" value="Chromosome"/>
</dbReference>
<dbReference type="RefSeq" id="WP_394823581.1">
    <property type="nucleotide sequence ID" value="NZ_CP089984.1"/>
</dbReference>
<reference evidence="1 2" key="1">
    <citation type="submission" date="2021-12" db="EMBL/GenBank/DDBJ databases">
        <title>Discovery of the Pendulisporaceae a myxobacterial family with distinct sporulation behavior and unique specialized metabolism.</title>
        <authorList>
            <person name="Garcia R."/>
            <person name="Popoff A."/>
            <person name="Bader C.D."/>
            <person name="Loehr J."/>
            <person name="Walesch S."/>
            <person name="Walt C."/>
            <person name="Boldt J."/>
            <person name="Bunk B."/>
            <person name="Haeckl F.J.F.P.J."/>
            <person name="Gunesch A.P."/>
            <person name="Birkelbach J."/>
            <person name="Nuebel U."/>
            <person name="Pietschmann T."/>
            <person name="Bach T."/>
            <person name="Mueller R."/>
        </authorList>
    </citation>
    <scope>NUCLEOTIDE SEQUENCE [LARGE SCALE GENOMIC DNA]</scope>
    <source>
        <strain evidence="1 2">MSr11954</strain>
    </source>
</reference>
<dbReference type="InterPro" id="IPR036322">
    <property type="entry name" value="WD40_repeat_dom_sf"/>
</dbReference>
<proteinExistence type="predicted"/>
<evidence type="ECO:0000313" key="1">
    <source>
        <dbReference type="EMBL" id="WXB13964.1"/>
    </source>
</evidence>
<name>A0ABZ2LWH0_9BACT</name>
<dbReference type="SUPFAM" id="SSF50978">
    <property type="entry name" value="WD40 repeat-like"/>
    <property type="match status" value="1"/>
</dbReference>
<protein>
    <submittedName>
        <fullName evidence="1">Uncharacterized protein</fullName>
    </submittedName>
</protein>
<dbReference type="Gene3D" id="2.130.10.10">
    <property type="entry name" value="YVTN repeat-like/Quinoprotein amine dehydrogenase"/>
    <property type="match status" value="1"/>
</dbReference>